<dbReference type="Gene3D" id="3.30.300.30">
    <property type="match status" value="1"/>
</dbReference>
<dbReference type="PANTHER" id="PTHR43201">
    <property type="entry name" value="ACYL-COA SYNTHETASE"/>
    <property type="match status" value="1"/>
</dbReference>
<dbReference type="OrthoDB" id="3631436at2759"/>
<dbReference type="Gene3D" id="1.10.1200.10">
    <property type="entry name" value="ACP-like"/>
    <property type="match status" value="1"/>
</dbReference>
<dbReference type="PROSITE" id="PS50075">
    <property type="entry name" value="CARRIER"/>
    <property type="match status" value="1"/>
</dbReference>
<dbReference type="AlphaFoldDB" id="A0A9Q9EN57"/>
<dbReference type="PANTHER" id="PTHR43201:SF5">
    <property type="entry name" value="MEDIUM-CHAIN ACYL-COA LIGASE ACSF2, MITOCHONDRIAL"/>
    <property type="match status" value="1"/>
</dbReference>
<dbReference type="PROSITE" id="PS00455">
    <property type="entry name" value="AMP_BINDING"/>
    <property type="match status" value="1"/>
</dbReference>
<comment type="similarity">
    <text evidence="1">Belongs to the ATP-dependent AMP-binding enzyme family.</text>
</comment>
<organism evidence="6 7">
    <name type="scientific">Septoria linicola</name>
    <dbReference type="NCBI Taxonomy" id="215465"/>
    <lineage>
        <taxon>Eukaryota</taxon>
        <taxon>Fungi</taxon>
        <taxon>Dikarya</taxon>
        <taxon>Ascomycota</taxon>
        <taxon>Pezizomycotina</taxon>
        <taxon>Dothideomycetes</taxon>
        <taxon>Dothideomycetidae</taxon>
        <taxon>Mycosphaerellales</taxon>
        <taxon>Mycosphaerellaceae</taxon>
        <taxon>Septoria</taxon>
    </lineage>
</organism>
<dbReference type="Gene3D" id="3.40.50.12780">
    <property type="entry name" value="N-terminal domain of ligase-like"/>
    <property type="match status" value="1"/>
</dbReference>
<keyword evidence="2" id="KW-0596">Phosphopantetheine</keyword>
<dbReference type="Pfam" id="PF00550">
    <property type="entry name" value="PP-binding"/>
    <property type="match status" value="1"/>
</dbReference>
<dbReference type="InterPro" id="IPR000873">
    <property type="entry name" value="AMP-dep_synth/lig_dom"/>
</dbReference>
<reference evidence="6" key="1">
    <citation type="submission" date="2022-06" db="EMBL/GenBank/DDBJ databases">
        <title>Complete genome sequences of two strains of the flax pathogen Septoria linicola.</title>
        <authorList>
            <person name="Lapalu N."/>
            <person name="Simon A."/>
            <person name="Demenou B."/>
            <person name="Paumier D."/>
            <person name="Guillot M.-P."/>
            <person name="Gout L."/>
            <person name="Valade R."/>
        </authorList>
    </citation>
    <scope>NUCLEOTIDE SEQUENCE</scope>
    <source>
        <strain evidence="6">SE15195</strain>
    </source>
</reference>
<dbReference type="InterPro" id="IPR045851">
    <property type="entry name" value="AMP-bd_C_sf"/>
</dbReference>
<evidence type="ECO:0000259" key="5">
    <source>
        <dbReference type="PROSITE" id="PS50075"/>
    </source>
</evidence>
<sequence>MAEGIIAETRCKKRQLDPQISEVHGPPLPQPVPGLRTLLAQTAVQYSDKLALVSVHQADDIVPIDFPPKYRLREEDTSPNSSYLRWSHGQLQYAAELLADGLRVRGVQRGQPIATYLSNGVEWAIAFRAATILRCPFVPLNPRGGANATEVEHMLRTSAAKAIIAGDASIASKLDNAAPELIASMTVRAVCEKDASVIPDFWSSFYNLFSAGDKAGILTPPHDTPADSPLEPEDKEVALIVFTSGTTSLPKGGIHTHASAASSLLSQAIALKPTSSHRTCCHMPTHHIGGINIAMGFMIVGGCTVFPSAVFEPAASLQAISLEKCTNLPCVPAILQAIAAQPKLAATDASSLRNVEIGATTILLEHLKLCWSALKCPSMSNSHAATETVPVTTAFFDTRTAESISVGTIVDCCRLRICPPDSRTPLPRGEAGEMHFGGPHLIQGYLGGFSADSFYEDAEGIWFTSGDQGIISEDGTVTISGRYKDLIIRGGENIAPAAIEAVLDAKLKITAQVIGIKSEEAGEVPVAVIQQKDDSVLPTADIRKVLVDALGPAFVPENFYTLQQLGLKDYPRTSSGKVRKVDLKDIVQQHEDASQKRAAPLKSSGAYVDDLIELWQKLIGVEVQPESSVHDFADSITLMRFRNMVKRNLGLDITTDEILEAGTVQKQAELLSSRGNSSALPAGLESTREGPPGIDDIAITLGEPEVMSQIKSQVTKAIAPLGFTWDEDVEDILPSWDLGYEVFGNVAGTAKVNHRMAISTKEANVEELHAALRVAIQHHAMQRSLS</sequence>
<dbReference type="InterPro" id="IPR042099">
    <property type="entry name" value="ANL_N_sf"/>
</dbReference>
<dbReference type="CDD" id="cd04433">
    <property type="entry name" value="AFD_class_I"/>
    <property type="match status" value="1"/>
</dbReference>
<dbReference type="InterPro" id="IPR020806">
    <property type="entry name" value="PKS_PP-bd"/>
</dbReference>
<dbReference type="GO" id="GO:0006631">
    <property type="term" value="P:fatty acid metabolic process"/>
    <property type="evidence" value="ECO:0007669"/>
    <property type="project" value="TreeGrafter"/>
</dbReference>
<evidence type="ECO:0000256" key="4">
    <source>
        <dbReference type="ARBA" id="ARBA00022598"/>
    </source>
</evidence>
<dbReference type="InterPro" id="IPR009081">
    <property type="entry name" value="PP-bd_ACP"/>
</dbReference>
<dbReference type="GO" id="GO:0031956">
    <property type="term" value="F:medium-chain fatty acid-CoA ligase activity"/>
    <property type="evidence" value="ECO:0007669"/>
    <property type="project" value="TreeGrafter"/>
</dbReference>
<protein>
    <submittedName>
        <fullName evidence="6">AMP-dependent synthetase/ligase, phosphopantetheine binding ACP domain, AMP-binding protein</fullName>
    </submittedName>
</protein>
<proteinExistence type="inferred from homology"/>
<accession>A0A9Q9EN57</accession>
<dbReference type="SUPFAM" id="SSF47336">
    <property type="entry name" value="ACP-like"/>
    <property type="match status" value="1"/>
</dbReference>
<dbReference type="EMBL" id="CP099427">
    <property type="protein sequence ID" value="USW57451.1"/>
    <property type="molecule type" value="Genomic_DNA"/>
</dbReference>
<gene>
    <name evidence="6" type="ORF">Slin15195_G107700</name>
</gene>
<keyword evidence="4" id="KW-0436">Ligase</keyword>
<evidence type="ECO:0000256" key="1">
    <source>
        <dbReference type="ARBA" id="ARBA00006432"/>
    </source>
</evidence>
<dbReference type="InterPro" id="IPR020845">
    <property type="entry name" value="AMP-binding_CS"/>
</dbReference>
<evidence type="ECO:0000256" key="3">
    <source>
        <dbReference type="ARBA" id="ARBA00022553"/>
    </source>
</evidence>
<evidence type="ECO:0000313" key="7">
    <source>
        <dbReference type="Proteomes" id="UP001056384"/>
    </source>
</evidence>
<dbReference type="SMART" id="SM00823">
    <property type="entry name" value="PKS_PP"/>
    <property type="match status" value="1"/>
</dbReference>
<dbReference type="GO" id="GO:0031177">
    <property type="term" value="F:phosphopantetheine binding"/>
    <property type="evidence" value="ECO:0007669"/>
    <property type="project" value="InterPro"/>
</dbReference>
<keyword evidence="3" id="KW-0597">Phosphoprotein</keyword>
<dbReference type="Proteomes" id="UP001056384">
    <property type="component" value="Chromosome 10"/>
</dbReference>
<evidence type="ECO:0000313" key="6">
    <source>
        <dbReference type="EMBL" id="USW57451.1"/>
    </source>
</evidence>
<keyword evidence="7" id="KW-1185">Reference proteome</keyword>
<name>A0A9Q9EN57_9PEZI</name>
<dbReference type="Pfam" id="PF00501">
    <property type="entry name" value="AMP-binding"/>
    <property type="match status" value="1"/>
</dbReference>
<dbReference type="SUPFAM" id="SSF56801">
    <property type="entry name" value="Acetyl-CoA synthetase-like"/>
    <property type="match status" value="1"/>
</dbReference>
<dbReference type="InterPro" id="IPR036736">
    <property type="entry name" value="ACP-like_sf"/>
</dbReference>
<evidence type="ECO:0000256" key="2">
    <source>
        <dbReference type="ARBA" id="ARBA00022450"/>
    </source>
</evidence>
<feature type="domain" description="Carrier" evidence="5">
    <location>
        <begin position="602"/>
        <end position="675"/>
    </location>
</feature>